<comment type="similarity">
    <text evidence="1">Belongs to the helicase family.</text>
</comment>
<dbReference type="GO" id="GO:0006310">
    <property type="term" value="P:DNA recombination"/>
    <property type="evidence" value="ECO:0007669"/>
    <property type="project" value="UniProtKB-KW"/>
</dbReference>
<evidence type="ECO:0000259" key="3">
    <source>
        <dbReference type="Pfam" id="PF05970"/>
    </source>
</evidence>
<dbReference type="GO" id="GO:0043139">
    <property type="term" value="F:5'-3' DNA helicase activity"/>
    <property type="evidence" value="ECO:0007669"/>
    <property type="project" value="UniProtKB-EC"/>
</dbReference>
<dbReference type="InterPro" id="IPR025476">
    <property type="entry name" value="Helitron_helicase-like"/>
</dbReference>
<evidence type="ECO:0000313" key="5">
    <source>
        <dbReference type="EMBL" id="SGY53270.1"/>
    </source>
</evidence>
<comment type="catalytic activity">
    <reaction evidence="1">
        <text>ATP + H2O = ADP + phosphate + H(+)</text>
        <dbReference type="Rhea" id="RHEA:13065"/>
        <dbReference type="ChEBI" id="CHEBI:15377"/>
        <dbReference type="ChEBI" id="CHEBI:15378"/>
        <dbReference type="ChEBI" id="CHEBI:30616"/>
        <dbReference type="ChEBI" id="CHEBI:43474"/>
        <dbReference type="ChEBI" id="CHEBI:456216"/>
        <dbReference type="EC" id="5.6.2.3"/>
    </reaction>
</comment>
<dbReference type="GO" id="GO:0005524">
    <property type="term" value="F:ATP binding"/>
    <property type="evidence" value="ECO:0007669"/>
    <property type="project" value="UniProtKB-KW"/>
</dbReference>
<dbReference type="Gene3D" id="3.40.50.300">
    <property type="entry name" value="P-loop containing nucleotide triphosphate hydrolases"/>
    <property type="match status" value="1"/>
</dbReference>
<dbReference type="InterPro" id="IPR027417">
    <property type="entry name" value="P-loop_NTPase"/>
</dbReference>
<dbReference type="InterPro" id="IPR010285">
    <property type="entry name" value="DNA_helicase_pif1-like_DEAD"/>
</dbReference>
<dbReference type="SUPFAM" id="SSF52540">
    <property type="entry name" value="P-loop containing nucleoside triphosphate hydrolases"/>
    <property type="match status" value="2"/>
</dbReference>
<organism evidence="5 6">
    <name type="scientific">Microbotryum silenes-dioicae</name>
    <dbReference type="NCBI Taxonomy" id="796604"/>
    <lineage>
        <taxon>Eukaryota</taxon>
        <taxon>Fungi</taxon>
        <taxon>Dikarya</taxon>
        <taxon>Basidiomycota</taxon>
        <taxon>Pucciniomycotina</taxon>
        <taxon>Microbotryomycetes</taxon>
        <taxon>Microbotryales</taxon>
        <taxon>Microbotryaceae</taxon>
        <taxon>Microbotryum</taxon>
    </lineage>
</organism>
<keyword evidence="1" id="KW-0547">Nucleotide-binding</keyword>
<evidence type="ECO:0000256" key="2">
    <source>
        <dbReference type="SAM" id="MobiDB-lite"/>
    </source>
</evidence>
<feature type="domain" description="DNA helicase Pif1-like DEAD-box helicase" evidence="3">
    <location>
        <begin position="1020"/>
        <end position="1239"/>
    </location>
</feature>
<keyword evidence="1" id="KW-0233">DNA recombination</keyword>
<evidence type="ECO:0000259" key="4">
    <source>
        <dbReference type="Pfam" id="PF14214"/>
    </source>
</evidence>
<keyword evidence="1" id="KW-0234">DNA repair</keyword>
<gene>
    <name evidence="5" type="primary">BQ5605_C006g03742</name>
    <name evidence="5" type="ORF">BQ5605_C006G03742</name>
</gene>
<dbReference type="CDD" id="cd18809">
    <property type="entry name" value="SF1_C_RecD"/>
    <property type="match status" value="1"/>
</dbReference>
<dbReference type="EC" id="5.6.2.3" evidence="1"/>
<feature type="compositionally biased region" description="Polar residues" evidence="2">
    <location>
        <begin position="340"/>
        <end position="353"/>
    </location>
</feature>
<dbReference type="GO" id="GO:0006281">
    <property type="term" value="P:DNA repair"/>
    <property type="evidence" value="ECO:0007669"/>
    <property type="project" value="UniProtKB-KW"/>
</dbReference>
<name>A0A2X0P7I4_9BASI</name>
<keyword evidence="1" id="KW-0378">Hydrolase</keyword>
<dbReference type="EMBL" id="FQNC01000044">
    <property type="protein sequence ID" value="SGY53270.1"/>
    <property type="molecule type" value="Genomic_DNA"/>
</dbReference>
<feature type="region of interest" description="Disordered" evidence="2">
    <location>
        <begin position="318"/>
        <end position="359"/>
    </location>
</feature>
<dbReference type="GO" id="GO:0000723">
    <property type="term" value="P:telomere maintenance"/>
    <property type="evidence" value="ECO:0007669"/>
    <property type="project" value="InterPro"/>
</dbReference>
<comment type="cofactor">
    <cofactor evidence="1">
        <name>Mg(2+)</name>
        <dbReference type="ChEBI" id="CHEBI:18420"/>
    </cofactor>
</comment>
<dbReference type="Pfam" id="PF05970">
    <property type="entry name" value="PIF1"/>
    <property type="match status" value="1"/>
</dbReference>
<evidence type="ECO:0000256" key="1">
    <source>
        <dbReference type="RuleBase" id="RU363044"/>
    </source>
</evidence>
<keyword evidence="1" id="KW-0227">DNA damage</keyword>
<keyword evidence="1" id="KW-0347">Helicase</keyword>
<feature type="domain" description="Helitron helicase-like" evidence="4">
    <location>
        <begin position="369"/>
        <end position="561"/>
    </location>
</feature>
<dbReference type="Proteomes" id="UP000249464">
    <property type="component" value="Unassembled WGS sequence"/>
</dbReference>
<accession>A0A2X0P7I4</accession>
<keyword evidence="6" id="KW-1185">Reference proteome</keyword>
<dbReference type="Pfam" id="PF14214">
    <property type="entry name" value="Helitron_like_N"/>
    <property type="match status" value="1"/>
</dbReference>
<protein>
    <recommendedName>
        <fullName evidence="1">ATP-dependent DNA helicase</fullName>
        <ecNumber evidence="1">5.6.2.3</ecNumber>
    </recommendedName>
</protein>
<keyword evidence="1" id="KW-0067">ATP-binding</keyword>
<sequence>MALRPLPEGAYSRHDLGPMDLLCPKCSAFHWDFERLGGRQNSEFRSCCDDGKVELPKIRKPPNTLLELLTGDGQGMLDIMPLFFGAVHLTKTPCTVCIVEKLFRERILAFNENLAMASFGTSQDYGMIGAGGPPSFYLSGNVYHRMGTLAPAQGSNPVFAQILFVAPSERINARIRFNGPSSDDEQQLVTAYRQTLPRLDEMMLQENRRAQQFLTAREFINHEDAHAYQLSLLAPRNRDPRRYNLPTQDEVAVILPGDETEHRLSYREIVVRLCLPPDGDTTNGLQILPDKHPAVMSLTYPLLLPFGEDWYQDNIPFSQNASTSSADRRTRDTDGVLQRTHGSGSTTANNPQTGRGGSKHVTPLQFNAYYFRIWPETVSFPTLFLGGRLFQKFVANAWALTEQERLRWITTNQKTLRAEEYSSLQASLAEGIDPSEIGKRVILPSSYPSSPRNMVQLYQDAMAIVRAFGAPDLFITMTCNPAWPEIINALLPGQTASNRPDIVARVFQGKLTACLHGIYGDHGRPGVFGRVTQTLSIIQVVAHVHVIKFQKRGLPHAHILLILHPDDKPKTNEDFDQIVTVEIPDREKFLTLFETITNSMLHCQCNLPGQHTCHDKNGKCSKGFPKQFQDRTTSEDGGYPHYRRRNLHQFIKFPGTGREEIYTDANVVPTNPWMASKYSCHINVEIANGVAAVKYLYKYVYKGHDRTLFTVEAGPPRNEVKDFLNARYVCAPEAMHRLFQYQMHGQKPAVTRLALHLPNEQQVRFDPEDGPPTTAAPPETTLTAFVKLCATVPPVPKTQNLLYIDVPRSFRWDLNNRAWQERKRNTPAIGRMYFCGPEAGERYYLRLLLLNVPSPTSFAQLRTFNGTEFKTFREACVKRGLLRDNTEANRCLTEAAVFHSGHQLRHLCAMLLTADGGVSNAAELWETHHNSLSDDAEYHLRMRRGQSFITPEHISSWALLQLDQILQRLGTSLCDHGLPLPTATFENELELSRLMMEERSTPEEIERMNREWMKNLEAYTVEQRHAFDTICDSVFNVRGKTFFINAPGGTGKTFLETTILSRIRSENKYALAVASAGIAALLLPKGRTAHSRFKIPIDIFDDSTCNVHKQGQLAELFRACELIVWDEAPMQHRRHFELVNKMLQDVRTSLARFGGITVLLAGDPRQCLPVVPKASPTQILDACIMNADFWGEVQILHLGLSTKTNMRLLAAVHRMTETELAKSQEFADWLLKVGDGSANIDGGDSITLPDHLCLPVDSRHKTGLINHVYPLSADDLTLMSTENKVAYFRDRAILAPKNADVDELNNMIIKRLPGGSIILTGDHAGQTILLPRITLKNASSADLPLTLYRTQFPIRLAMAMTINKSQGQSLGHVGVCLENSVFSHGQLYVALSRASNVHGVKVLLPTTTGTQQHASHNVTDNIVFTRIFDSMA</sequence>
<dbReference type="GO" id="GO:0016887">
    <property type="term" value="F:ATP hydrolysis activity"/>
    <property type="evidence" value="ECO:0007669"/>
    <property type="project" value="RHEA"/>
</dbReference>
<evidence type="ECO:0000313" key="6">
    <source>
        <dbReference type="Proteomes" id="UP000249464"/>
    </source>
</evidence>
<dbReference type="PANTHER" id="PTHR10492:SF57">
    <property type="entry name" value="ATP-DEPENDENT DNA HELICASE"/>
    <property type="match status" value="1"/>
</dbReference>
<dbReference type="PANTHER" id="PTHR10492">
    <property type="match status" value="1"/>
</dbReference>
<reference evidence="5 6" key="1">
    <citation type="submission" date="2016-11" db="EMBL/GenBank/DDBJ databases">
        <authorList>
            <person name="Jaros S."/>
            <person name="Januszkiewicz K."/>
            <person name="Wedrychowicz H."/>
        </authorList>
    </citation>
    <scope>NUCLEOTIDE SEQUENCE [LARGE SCALE GENOMIC DNA]</scope>
</reference>
<proteinExistence type="inferred from homology"/>